<feature type="region of interest" description="Disordered" evidence="1">
    <location>
        <begin position="21"/>
        <end position="42"/>
    </location>
</feature>
<accession>A6JIJ5</accession>
<proteinExistence type="predicted"/>
<keyword evidence="2" id="KW-0732">Signal</keyword>
<evidence type="ECO:0000256" key="1">
    <source>
        <dbReference type="SAM" id="MobiDB-lite"/>
    </source>
</evidence>
<name>A6JIJ5_RAT</name>
<feature type="signal peptide" evidence="2">
    <location>
        <begin position="1"/>
        <end position="20"/>
    </location>
</feature>
<sequence>MECTPLACLWLAVVITLTGPKQMDVPQRERTRGHHQSSATLE</sequence>
<dbReference type="Proteomes" id="UP000234681">
    <property type="component" value="Chromosome 9"/>
</dbReference>
<evidence type="ECO:0000313" key="3">
    <source>
        <dbReference type="EMBL" id="EDM18887.1"/>
    </source>
</evidence>
<reference evidence="3 4" key="1">
    <citation type="submission" date="2005-09" db="EMBL/GenBank/DDBJ databases">
        <authorList>
            <person name="Mural R.J."/>
            <person name="Li P.W."/>
            <person name="Adams M.D."/>
            <person name="Amanatides P.G."/>
            <person name="Baden-Tillson H."/>
            <person name="Barnstead M."/>
            <person name="Chin S.H."/>
            <person name="Dew I."/>
            <person name="Evans C.A."/>
            <person name="Ferriera S."/>
            <person name="Flanigan M."/>
            <person name="Fosler C."/>
            <person name="Glodek A."/>
            <person name="Gu Z."/>
            <person name="Holt R.A."/>
            <person name="Jennings D."/>
            <person name="Kraft C.L."/>
            <person name="Lu F."/>
            <person name="Nguyen T."/>
            <person name="Nusskern D.R."/>
            <person name="Pfannkoch C.M."/>
            <person name="Sitter C."/>
            <person name="Sutton G.G."/>
            <person name="Venter J.C."/>
            <person name="Wang Z."/>
            <person name="Woodage T."/>
            <person name="Zheng X.H."/>
            <person name="Zhong F."/>
        </authorList>
    </citation>
    <scope>NUCLEOTIDE SEQUENCE [LARGE SCALE GENOMIC DNA]</scope>
    <source>
        <strain>BN</strain>
        <strain evidence="4">Sprague-Dawley</strain>
    </source>
</reference>
<organism evidence="3 4">
    <name type="scientific">Rattus norvegicus</name>
    <name type="common">Rat</name>
    <dbReference type="NCBI Taxonomy" id="10116"/>
    <lineage>
        <taxon>Eukaryota</taxon>
        <taxon>Metazoa</taxon>
        <taxon>Chordata</taxon>
        <taxon>Craniata</taxon>
        <taxon>Vertebrata</taxon>
        <taxon>Euteleostomi</taxon>
        <taxon>Mammalia</taxon>
        <taxon>Eutheria</taxon>
        <taxon>Euarchontoglires</taxon>
        <taxon>Glires</taxon>
        <taxon>Rodentia</taxon>
        <taxon>Myomorpha</taxon>
        <taxon>Muroidea</taxon>
        <taxon>Muridae</taxon>
        <taxon>Murinae</taxon>
        <taxon>Rattus</taxon>
    </lineage>
</organism>
<protein>
    <submittedName>
        <fullName evidence="3">RCG43667</fullName>
    </submittedName>
</protein>
<gene>
    <name evidence="3" type="ORF">rCG_43667</name>
</gene>
<dbReference type="EMBL" id="CH473987">
    <property type="protein sequence ID" value="EDM18887.1"/>
    <property type="molecule type" value="Genomic_DNA"/>
</dbReference>
<evidence type="ECO:0000256" key="2">
    <source>
        <dbReference type="SAM" id="SignalP"/>
    </source>
</evidence>
<dbReference type="AlphaFoldDB" id="A6JIJ5"/>
<evidence type="ECO:0000313" key="4">
    <source>
        <dbReference type="Proteomes" id="UP000234681"/>
    </source>
</evidence>
<feature type="chain" id="PRO_5039920755" evidence="2">
    <location>
        <begin position="21"/>
        <end position="42"/>
    </location>
</feature>